<dbReference type="EMBL" id="JAECZO010000004">
    <property type="protein sequence ID" value="KAK7200289.1"/>
    <property type="molecule type" value="Genomic_DNA"/>
</dbReference>
<protein>
    <recommendedName>
        <fullName evidence="7">EF-hand domain-containing protein</fullName>
    </recommendedName>
</protein>
<evidence type="ECO:0000256" key="2">
    <source>
        <dbReference type="ARBA" id="ARBA00022490"/>
    </source>
</evidence>
<keyword evidence="3" id="KW-0106">Calcium</keyword>
<comment type="caution">
    <text evidence="5">The sequence shown here is derived from an EMBL/GenBank/DDBJ whole genome shotgun (WGS) entry which is preliminary data.</text>
</comment>
<dbReference type="InterPro" id="IPR018247">
    <property type="entry name" value="EF_Hand_1_Ca_BS"/>
</dbReference>
<evidence type="ECO:0008006" key="7">
    <source>
        <dbReference type="Google" id="ProtNLM"/>
    </source>
</evidence>
<evidence type="ECO:0000313" key="6">
    <source>
        <dbReference type="Proteomes" id="UP001430356"/>
    </source>
</evidence>
<dbReference type="PANTHER" id="PTHR12085:SF3">
    <property type="entry name" value="SERINE_THREONINE-PROTEIN PHOSPHATASE 2A REGULATORY SUBUNIT B'' SUBUNIT GAMMA"/>
    <property type="match status" value="1"/>
</dbReference>
<feature type="compositionally biased region" description="Basic and acidic residues" evidence="4">
    <location>
        <begin position="173"/>
        <end position="186"/>
    </location>
</feature>
<proteinExistence type="predicted"/>
<reference evidence="5 6" key="1">
    <citation type="journal article" date="2021" name="MBio">
        <title>A New Model Trypanosomatid, Novymonas esmeraldas: Genomic Perception of Its 'Candidatus Pandoraea novymonadis' Endosymbiont.</title>
        <authorList>
            <person name="Zakharova A."/>
            <person name="Saura A."/>
            <person name="Butenko A."/>
            <person name="Podesvova L."/>
            <person name="Warmusova S."/>
            <person name="Kostygov A.Y."/>
            <person name="Nenarokova A."/>
            <person name="Lukes J."/>
            <person name="Opperdoes F.R."/>
            <person name="Yurchenko V."/>
        </authorList>
    </citation>
    <scope>NUCLEOTIDE SEQUENCE [LARGE SCALE GENOMIC DNA]</scope>
    <source>
        <strain evidence="5 6">E262AT.01</strain>
    </source>
</reference>
<gene>
    <name evidence="5" type="ORF">NESM_000081700</name>
</gene>
<comment type="subcellular location">
    <subcellularLocation>
        <location evidence="1">Cytoplasm</location>
    </subcellularLocation>
</comment>
<dbReference type="PANTHER" id="PTHR12085">
    <property type="entry name" value="SERINE/THREONINE-PROTEIN PHOSPHATASE 2A REGULATORY SUBUNIT B'' SUBUNIT GAMMA"/>
    <property type="match status" value="1"/>
</dbReference>
<dbReference type="GO" id="GO:0030865">
    <property type="term" value="P:cortical cytoskeleton organization"/>
    <property type="evidence" value="ECO:0007669"/>
    <property type="project" value="TreeGrafter"/>
</dbReference>
<dbReference type="Proteomes" id="UP001430356">
    <property type="component" value="Unassembled WGS sequence"/>
</dbReference>
<evidence type="ECO:0000313" key="5">
    <source>
        <dbReference type="EMBL" id="KAK7200289.1"/>
    </source>
</evidence>
<dbReference type="AlphaFoldDB" id="A0AAW0F2D2"/>
<feature type="region of interest" description="Disordered" evidence="4">
    <location>
        <begin position="151"/>
        <end position="202"/>
    </location>
</feature>
<dbReference type="SUPFAM" id="SSF47473">
    <property type="entry name" value="EF-hand"/>
    <property type="match status" value="1"/>
</dbReference>
<dbReference type="PROSITE" id="PS00018">
    <property type="entry name" value="EF_HAND_1"/>
    <property type="match status" value="1"/>
</dbReference>
<organism evidence="5 6">
    <name type="scientific">Novymonas esmeraldas</name>
    <dbReference type="NCBI Taxonomy" id="1808958"/>
    <lineage>
        <taxon>Eukaryota</taxon>
        <taxon>Discoba</taxon>
        <taxon>Euglenozoa</taxon>
        <taxon>Kinetoplastea</taxon>
        <taxon>Metakinetoplastina</taxon>
        <taxon>Trypanosomatida</taxon>
        <taxon>Trypanosomatidae</taxon>
        <taxon>Novymonas</taxon>
    </lineage>
</organism>
<dbReference type="GO" id="GO:0005819">
    <property type="term" value="C:spindle"/>
    <property type="evidence" value="ECO:0007669"/>
    <property type="project" value="TreeGrafter"/>
</dbReference>
<sequence>MSQVSSPSPIALATRRLRATAAAAERAHGLTTSAAVEAWTTQAFEAETERISRDLDQRRARTSSTFYPALYMRGRDPAADETTRLLRGTCKAFELDLRVKEIEKLDEIHAQLWTLLSADDRTSITMEAFEQLLDKLNEWAAEQYKVQLPPPPASVWDVSEEDEQGGWSTDADGEGRRGSHSHESAQEQHVSPHHNATPGDRLHGAHAASWRAALQHIQHFHAQQEQDRAEMQHLSSSSSAAPVSASTSVRNNARFEHALRLAEDLPELGNVLYICSVPPPRPDMQLFLSCPRNAARAVDITAIFHAFAKQVSLVKCEAELIMWDNNNDGRLSEDEVESYVRDLAPRIAALQAMSQDMLPFYCCTVSRRLFWDLDLGNRGVLRIHSLLQSSVMDEWVSLQLMSEDDPQNWFGAVVTQQLYNKFVLLDTRNKGTLNVESLRGYKKGLPTVLDDGLPPDTSPLCSLFIDRYFETNTLMTRSELDYRKFVDFVIAVELLPQCSRPHFFWTILDVEGAGVLTPMVVNQFFRETHAKLVAAGLDAPSRETVVQEVFDLIEKAEPLRITRDEFMRSPRAGLFVALLIDCLSFWTYENREQR</sequence>
<dbReference type="InterPro" id="IPR011992">
    <property type="entry name" value="EF-hand-dom_pair"/>
</dbReference>
<evidence type="ECO:0000256" key="1">
    <source>
        <dbReference type="ARBA" id="ARBA00004496"/>
    </source>
</evidence>
<dbReference type="GO" id="GO:0005737">
    <property type="term" value="C:cytoplasm"/>
    <property type="evidence" value="ECO:0007669"/>
    <property type="project" value="UniProtKB-SubCell"/>
</dbReference>
<accession>A0AAW0F2D2</accession>
<dbReference type="InterPro" id="IPR039865">
    <property type="entry name" value="PPP2R3C"/>
</dbReference>
<evidence type="ECO:0000256" key="4">
    <source>
        <dbReference type="SAM" id="MobiDB-lite"/>
    </source>
</evidence>
<name>A0AAW0F2D2_9TRYP</name>
<feature type="region of interest" description="Disordered" evidence="4">
    <location>
        <begin position="221"/>
        <end position="248"/>
    </location>
</feature>
<dbReference type="GO" id="GO:0000226">
    <property type="term" value="P:microtubule cytoskeleton organization"/>
    <property type="evidence" value="ECO:0007669"/>
    <property type="project" value="TreeGrafter"/>
</dbReference>
<dbReference type="GO" id="GO:0035303">
    <property type="term" value="P:regulation of dephosphorylation"/>
    <property type="evidence" value="ECO:0007669"/>
    <property type="project" value="InterPro"/>
</dbReference>
<keyword evidence="6" id="KW-1185">Reference proteome</keyword>
<feature type="compositionally biased region" description="Low complexity" evidence="4">
    <location>
        <begin position="235"/>
        <end position="248"/>
    </location>
</feature>
<dbReference type="Gene3D" id="1.10.238.10">
    <property type="entry name" value="EF-hand"/>
    <property type="match status" value="1"/>
</dbReference>
<feature type="compositionally biased region" description="Basic and acidic residues" evidence="4">
    <location>
        <begin position="222"/>
        <end position="231"/>
    </location>
</feature>
<keyword evidence="2" id="KW-0963">Cytoplasm</keyword>
<evidence type="ECO:0000256" key="3">
    <source>
        <dbReference type="ARBA" id="ARBA00022837"/>
    </source>
</evidence>